<feature type="domain" description="Endonuclease/exonuclease/phosphatase" evidence="1">
    <location>
        <begin position="12"/>
        <end position="175"/>
    </location>
</feature>
<dbReference type="GO" id="GO:0003964">
    <property type="term" value="F:RNA-directed DNA polymerase activity"/>
    <property type="evidence" value="ECO:0007669"/>
    <property type="project" value="UniProtKB-KW"/>
</dbReference>
<accession>A0ABQ5DNB2</accession>
<comment type="caution">
    <text evidence="2">The sequence shown here is derived from an EMBL/GenBank/DDBJ whole genome shotgun (WGS) entry which is preliminary data.</text>
</comment>
<dbReference type="EMBL" id="BQNB010015485">
    <property type="protein sequence ID" value="GJT40557.1"/>
    <property type="molecule type" value="Genomic_DNA"/>
</dbReference>
<dbReference type="PANTHER" id="PTHR33710:SF64">
    <property type="entry name" value="ENDONUCLEASE_EXONUCLEASE_PHOSPHATASE DOMAIN-CONTAINING PROTEIN"/>
    <property type="match status" value="1"/>
</dbReference>
<dbReference type="Pfam" id="PF03372">
    <property type="entry name" value="Exo_endo_phos"/>
    <property type="match status" value="1"/>
</dbReference>
<sequence>MWGNFNFDYACSMARGRSGGLVTIWDPNVFVKKRMWCGDNYIIIEGDRKNLAENFYIINVYGPQHQPEKSILWSFLRNFILNHTGKVILFGDLNEVRSESERFGSIFSNGDAAIFNDFIRDTSLIDLPMGGRKFTWINKVGTKMSKLDRFLISDDVVQEFPYLQIVALDKLWSDHNPILLHSKKHDFGPTPFKIFHSWFERLDFEDIVKEKWAVITGKLSGSTKTLHSKLKDLKSHLKVWFAHTKEVELSRRKSIVAELRSLEQKIDDGQATEDDKRIRTNRLKELDDLEKIESIDLAQKARVK</sequence>
<organism evidence="2 3">
    <name type="scientific">Tanacetum coccineum</name>
    <dbReference type="NCBI Taxonomy" id="301880"/>
    <lineage>
        <taxon>Eukaryota</taxon>
        <taxon>Viridiplantae</taxon>
        <taxon>Streptophyta</taxon>
        <taxon>Embryophyta</taxon>
        <taxon>Tracheophyta</taxon>
        <taxon>Spermatophyta</taxon>
        <taxon>Magnoliopsida</taxon>
        <taxon>eudicotyledons</taxon>
        <taxon>Gunneridae</taxon>
        <taxon>Pentapetalae</taxon>
        <taxon>asterids</taxon>
        <taxon>campanulids</taxon>
        <taxon>Asterales</taxon>
        <taxon>Asteraceae</taxon>
        <taxon>Asteroideae</taxon>
        <taxon>Anthemideae</taxon>
        <taxon>Anthemidinae</taxon>
        <taxon>Tanacetum</taxon>
    </lineage>
</organism>
<evidence type="ECO:0000259" key="1">
    <source>
        <dbReference type="Pfam" id="PF03372"/>
    </source>
</evidence>
<gene>
    <name evidence="2" type="ORF">Tco_0940422</name>
</gene>
<dbReference type="PANTHER" id="PTHR33710">
    <property type="entry name" value="BNAC02G09200D PROTEIN"/>
    <property type="match status" value="1"/>
</dbReference>
<dbReference type="Proteomes" id="UP001151760">
    <property type="component" value="Unassembled WGS sequence"/>
</dbReference>
<keyword evidence="2" id="KW-0548">Nucleotidyltransferase</keyword>
<proteinExistence type="predicted"/>
<keyword evidence="2" id="KW-0808">Transferase</keyword>
<protein>
    <submittedName>
        <fullName evidence="2">RNA-directed DNA polymerase, eukaryota, reverse transcriptase zinc-binding domain protein</fullName>
    </submittedName>
</protein>
<dbReference type="SUPFAM" id="SSF56219">
    <property type="entry name" value="DNase I-like"/>
    <property type="match status" value="1"/>
</dbReference>
<dbReference type="InterPro" id="IPR036691">
    <property type="entry name" value="Endo/exonu/phosph_ase_sf"/>
</dbReference>
<dbReference type="Gene3D" id="3.60.10.10">
    <property type="entry name" value="Endonuclease/exonuclease/phosphatase"/>
    <property type="match status" value="1"/>
</dbReference>
<reference evidence="2" key="1">
    <citation type="journal article" date="2022" name="Int. J. Mol. Sci.">
        <title>Draft Genome of Tanacetum Coccineum: Genomic Comparison of Closely Related Tanacetum-Family Plants.</title>
        <authorList>
            <person name="Yamashiro T."/>
            <person name="Shiraishi A."/>
            <person name="Nakayama K."/>
            <person name="Satake H."/>
        </authorList>
    </citation>
    <scope>NUCLEOTIDE SEQUENCE</scope>
</reference>
<name>A0ABQ5DNB2_9ASTR</name>
<keyword evidence="2" id="KW-0695">RNA-directed DNA polymerase</keyword>
<reference evidence="2" key="2">
    <citation type="submission" date="2022-01" db="EMBL/GenBank/DDBJ databases">
        <authorList>
            <person name="Yamashiro T."/>
            <person name="Shiraishi A."/>
            <person name="Satake H."/>
            <person name="Nakayama K."/>
        </authorList>
    </citation>
    <scope>NUCLEOTIDE SEQUENCE</scope>
</reference>
<evidence type="ECO:0000313" key="3">
    <source>
        <dbReference type="Proteomes" id="UP001151760"/>
    </source>
</evidence>
<evidence type="ECO:0000313" key="2">
    <source>
        <dbReference type="EMBL" id="GJT40557.1"/>
    </source>
</evidence>
<dbReference type="InterPro" id="IPR005135">
    <property type="entry name" value="Endo/exonuclease/phosphatase"/>
</dbReference>
<keyword evidence="3" id="KW-1185">Reference proteome</keyword>